<dbReference type="InterPro" id="IPR036291">
    <property type="entry name" value="NAD(P)-bd_dom_sf"/>
</dbReference>
<keyword evidence="4" id="KW-1185">Reference proteome</keyword>
<evidence type="ECO:0000313" key="3">
    <source>
        <dbReference type="EMBL" id="MCU6793143.1"/>
    </source>
</evidence>
<dbReference type="InterPro" id="IPR055170">
    <property type="entry name" value="GFO_IDH_MocA-like_dom"/>
</dbReference>
<feature type="domain" description="Gfo/Idh/MocA-like oxidoreductase N-terminal" evidence="1">
    <location>
        <begin position="4"/>
        <end position="123"/>
    </location>
</feature>
<dbReference type="Pfam" id="PF22725">
    <property type="entry name" value="GFO_IDH_MocA_C3"/>
    <property type="match status" value="1"/>
</dbReference>
<dbReference type="PANTHER" id="PTHR43377:SF1">
    <property type="entry name" value="BILIVERDIN REDUCTASE A"/>
    <property type="match status" value="1"/>
</dbReference>
<dbReference type="InterPro" id="IPR051450">
    <property type="entry name" value="Gfo/Idh/MocA_Oxidoreductases"/>
</dbReference>
<comment type="caution">
    <text evidence="3">The sequence shown here is derived from an EMBL/GenBank/DDBJ whole genome shotgun (WGS) entry which is preliminary data.</text>
</comment>
<dbReference type="Gene3D" id="3.30.360.10">
    <property type="entry name" value="Dihydrodipicolinate Reductase, domain 2"/>
    <property type="match status" value="1"/>
</dbReference>
<dbReference type="RefSeq" id="WP_262684452.1">
    <property type="nucleotide sequence ID" value="NZ_JAOQIO010000038.1"/>
</dbReference>
<dbReference type="SUPFAM" id="SSF51735">
    <property type="entry name" value="NAD(P)-binding Rossmann-fold domains"/>
    <property type="match status" value="1"/>
</dbReference>
<dbReference type="Gene3D" id="3.40.50.720">
    <property type="entry name" value="NAD(P)-binding Rossmann-like Domain"/>
    <property type="match status" value="1"/>
</dbReference>
<accession>A0ABT2UER5</accession>
<proteinExistence type="predicted"/>
<gene>
    <name evidence="3" type="ORF">OB236_13550</name>
</gene>
<dbReference type="InterPro" id="IPR000683">
    <property type="entry name" value="Gfo/Idh/MocA-like_OxRdtase_N"/>
</dbReference>
<evidence type="ECO:0000313" key="4">
    <source>
        <dbReference type="Proteomes" id="UP001652445"/>
    </source>
</evidence>
<name>A0ABT2UER5_9BACL</name>
<protein>
    <submittedName>
        <fullName evidence="3">Gfo/Idh/MocA family oxidoreductase</fullName>
    </submittedName>
</protein>
<reference evidence="3 4" key="1">
    <citation type="submission" date="2022-09" db="EMBL/GenBank/DDBJ databases">
        <authorList>
            <person name="Han X.L."/>
            <person name="Wang Q."/>
            <person name="Lu T."/>
        </authorList>
    </citation>
    <scope>NUCLEOTIDE SEQUENCE [LARGE SCALE GENOMIC DNA]</scope>
    <source>
        <strain evidence="3 4">WQ 127069</strain>
    </source>
</reference>
<dbReference type="Proteomes" id="UP001652445">
    <property type="component" value="Unassembled WGS sequence"/>
</dbReference>
<sequence>MTNIRIGVIGCGAIARRRHLPEYAYQPNVEIVAVADTNQERAEEMAALYGANAYTDYRELLQHEGLDAVSVCLPNALHAPVSIAAMEAGKHVLCEKPMAISIAEASAMIAASETTGKLLMIGHNQRLMLPHVKAKEILDSGVLGRVLTFRTSFGHGGPETWSIEGPGGWFFQKKLAFIGAMGDLGVHKTDLIRFLLGEEIVEVGAFVGTLQKQDTDVDDNAVCVLKSENGIIGTLAASWTYKAKEDNSTVLYCENGILRLIEDATYNVIIDFNNGERVLHQMGKVATNDKQTESGIVRTFIHHIATNTKPSISGEEGLKSLKVILAALESAETGTIVRVQ</sequence>
<dbReference type="PANTHER" id="PTHR43377">
    <property type="entry name" value="BILIVERDIN REDUCTASE A"/>
    <property type="match status" value="1"/>
</dbReference>
<evidence type="ECO:0000259" key="1">
    <source>
        <dbReference type="Pfam" id="PF01408"/>
    </source>
</evidence>
<dbReference type="Pfam" id="PF01408">
    <property type="entry name" value="GFO_IDH_MocA"/>
    <property type="match status" value="1"/>
</dbReference>
<organism evidence="3 4">
    <name type="scientific">Paenibacillus baimaensis</name>
    <dbReference type="NCBI Taxonomy" id="2982185"/>
    <lineage>
        <taxon>Bacteria</taxon>
        <taxon>Bacillati</taxon>
        <taxon>Bacillota</taxon>
        <taxon>Bacilli</taxon>
        <taxon>Bacillales</taxon>
        <taxon>Paenibacillaceae</taxon>
        <taxon>Paenibacillus</taxon>
    </lineage>
</organism>
<dbReference type="EMBL" id="JAOQIO010000038">
    <property type="protein sequence ID" value="MCU6793143.1"/>
    <property type="molecule type" value="Genomic_DNA"/>
</dbReference>
<feature type="domain" description="GFO/IDH/MocA-like oxidoreductase" evidence="2">
    <location>
        <begin position="132"/>
        <end position="258"/>
    </location>
</feature>
<dbReference type="SUPFAM" id="SSF55347">
    <property type="entry name" value="Glyceraldehyde-3-phosphate dehydrogenase-like, C-terminal domain"/>
    <property type="match status" value="1"/>
</dbReference>
<evidence type="ECO:0000259" key="2">
    <source>
        <dbReference type="Pfam" id="PF22725"/>
    </source>
</evidence>